<dbReference type="GO" id="GO:0004519">
    <property type="term" value="F:endonuclease activity"/>
    <property type="evidence" value="ECO:0007669"/>
    <property type="project" value="UniProtKB-KW"/>
</dbReference>
<evidence type="ECO:0000313" key="1">
    <source>
        <dbReference type="EMBL" id="PZO54111.1"/>
    </source>
</evidence>
<keyword evidence="1" id="KW-0255">Endonuclease</keyword>
<proteinExistence type="predicted"/>
<protein>
    <submittedName>
        <fullName evidence="1">Restriction endonuclease subunit R</fullName>
    </submittedName>
</protein>
<keyword evidence="1" id="KW-0540">Nuclease</keyword>
<dbReference type="AlphaFoldDB" id="A0A2W4Z5H2"/>
<organism evidence="1 2">
    <name type="scientific">Phormidesmis priestleyi</name>
    <dbReference type="NCBI Taxonomy" id="268141"/>
    <lineage>
        <taxon>Bacteria</taxon>
        <taxon>Bacillati</taxon>
        <taxon>Cyanobacteriota</taxon>
        <taxon>Cyanophyceae</taxon>
        <taxon>Leptolyngbyales</taxon>
        <taxon>Leptolyngbyaceae</taxon>
        <taxon>Phormidesmis</taxon>
    </lineage>
</organism>
<evidence type="ECO:0000313" key="2">
    <source>
        <dbReference type="Proteomes" id="UP000249794"/>
    </source>
</evidence>
<comment type="caution">
    <text evidence="1">The sequence shown here is derived from an EMBL/GenBank/DDBJ whole genome shotgun (WGS) entry which is preliminary data.</text>
</comment>
<keyword evidence="1" id="KW-0378">Hydrolase</keyword>
<dbReference type="Proteomes" id="UP000249794">
    <property type="component" value="Unassembled WGS sequence"/>
</dbReference>
<reference evidence="2" key="1">
    <citation type="submission" date="2018-04" db="EMBL/GenBank/DDBJ databases">
        <authorList>
            <person name="Cornet L."/>
        </authorList>
    </citation>
    <scope>NUCLEOTIDE SEQUENCE [LARGE SCALE GENOMIC DNA]</scope>
</reference>
<gene>
    <name evidence="1" type="ORF">DCF15_12055</name>
</gene>
<reference evidence="1 2" key="2">
    <citation type="submission" date="2018-06" db="EMBL/GenBank/DDBJ databases">
        <title>Metagenomic assembly of (sub)arctic Cyanobacteria and their associated microbiome from non-axenic cultures.</title>
        <authorList>
            <person name="Baurain D."/>
        </authorList>
    </citation>
    <scope>NUCLEOTIDE SEQUENCE [LARGE SCALE GENOMIC DNA]</scope>
    <source>
        <strain evidence="1">ULC027bin1</strain>
    </source>
</reference>
<accession>A0A2W4Z5H2</accession>
<sequence>MTQAIAIEKLTLQSLKQAFDLQKTTEADFFFEWQTQLLPLTHFEADRLARIRAIYQNFEARSALENTVSLTMVSPLLDAAGLFLPPFYLETEKSVEIFANDEKTLLRGRLDVLVIKDLLWVLTIESKRAGFSLAVGIPQVLAYMLAAPTPQKTLYGMVTNGRNFIFIKLDRRHQPIYAQSEELIVDRANDLEKTLQIIKRLADIAASSGD</sequence>
<name>A0A2W4Z5H2_9CYAN</name>
<dbReference type="EMBL" id="QBMP01000119">
    <property type="protein sequence ID" value="PZO54111.1"/>
    <property type="molecule type" value="Genomic_DNA"/>
</dbReference>